<name>A0AAJ0DP94_9PEZI</name>
<evidence type="ECO:0000256" key="1">
    <source>
        <dbReference type="SAM" id="MobiDB-lite"/>
    </source>
</evidence>
<gene>
    <name evidence="2" type="ORF">LTR09_004776</name>
</gene>
<feature type="region of interest" description="Disordered" evidence="1">
    <location>
        <begin position="220"/>
        <end position="356"/>
    </location>
</feature>
<comment type="caution">
    <text evidence="2">The sequence shown here is derived from an EMBL/GenBank/DDBJ whole genome shotgun (WGS) entry which is preliminary data.</text>
</comment>
<accession>A0AAJ0DP94</accession>
<reference evidence="2" key="1">
    <citation type="submission" date="2023-04" db="EMBL/GenBank/DDBJ databases">
        <title>Black Yeasts Isolated from many extreme environments.</title>
        <authorList>
            <person name="Coleine C."/>
            <person name="Stajich J.E."/>
            <person name="Selbmann L."/>
        </authorList>
    </citation>
    <scope>NUCLEOTIDE SEQUENCE</scope>
    <source>
        <strain evidence="2">CCFEE 5312</strain>
    </source>
</reference>
<sequence length="389" mass="42171">MAVVEGADLTTLLREADRLLAQPAIMSEFNYIDTANSVNGKLAFGPPRPAHSWHALAEKVVQIQLSMPNLNTLLFTRPRGGDLEAFAAFVHDIKSAASLPIFSSSSSLSAPVYPVSSTAPAFTSSFSVSAGPHSSSSVPNFSSSGSIPVYPASSIYPTVSSTDPVTYPPPHETCTTRTLTYPVTTTYTTKEPCPTKPSSTTTRTVTTSYMTTATTTITYTVYPTPTSDPHSGPPSYPQGPGKPVYGGHDQPPNGHPVDPVHSGEPPKSYPGHPSGPVDGEHHPAGSTDNTGQPWWSSWTPSWGKHDHDAGNKGHGKSHRKGHSKHHHKHHNKQDVKQDGKHQEQHDSHQGPGQHSEFSTVDWFVDFWKEYSWWKPTGEEGLDQHPRAGW</sequence>
<organism evidence="2 3">
    <name type="scientific">Extremus antarcticus</name>
    <dbReference type="NCBI Taxonomy" id="702011"/>
    <lineage>
        <taxon>Eukaryota</taxon>
        <taxon>Fungi</taxon>
        <taxon>Dikarya</taxon>
        <taxon>Ascomycota</taxon>
        <taxon>Pezizomycotina</taxon>
        <taxon>Dothideomycetes</taxon>
        <taxon>Dothideomycetidae</taxon>
        <taxon>Mycosphaerellales</taxon>
        <taxon>Extremaceae</taxon>
        <taxon>Extremus</taxon>
    </lineage>
</organism>
<proteinExistence type="predicted"/>
<feature type="compositionally biased region" description="Basic and acidic residues" evidence="1">
    <location>
        <begin position="332"/>
        <end position="348"/>
    </location>
</feature>
<keyword evidence="3" id="KW-1185">Reference proteome</keyword>
<feature type="compositionally biased region" description="Basic residues" evidence="1">
    <location>
        <begin position="313"/>
        <end position="331"/>
    </location>
</feature>
<evidence type="ECO:0000313" key="3">
    <source>
        <dbReference type="Proteomes" id="UP001271007"/>
    </source>
</evidence>
<evidence type="ECO:0000313" key="2">
    <source>
        <dbReference type="EMBL" id="KAK3054000.1"/>
    </source>
</evidence>
<dbReference type="EMBL" id="JAWDJX010000013">
    <property type="protein sequence ID" value="KAK3054000.1"/>
    <property type="molecule type" value="Genomic_DNA"/>
</dbReference>
<protein>
    <submittedName>
        <fullName evidence="2">Uncharacterized protein</fullName>
    </submittedName>
</protein>
<dbReference type="AlphaFoldDB" id="A0AAJ0DP94"/>
<dbReference type="Proteomes" id="UP001271007">
    <property type="component" value="Unassembled WGS sequence"/>
</dbReference>
<feature type="compositionally biased region" description="Polar residues" evidence="1">
    <location>
        <begin position="286"/>
        <end position="300"/>
    </location>
</feature>